<dbReference type="SMART" id="SM01217">
    <property type="entry name" value="Fn3_like"/>
    <property type="match status" value="1"/>
</dbReference>
<dbReference type="Pfam" id="PF00933">
    <property type="entry name" value="Glyco_hydro_3"/>
    <property type="match status" value="1"/>
</dbReference>
<dbReference type="SUPFAM" id="SSF52279">
    <property type="entry name" value="Beta-D-glucan exohydrolase, C-terminal domain"/>
    <property type="match status" value="1"/>
</dbReference>
<gene>
    <name evidence="6" type="primary">bglB_3</name>
    <name evidence="6" type="ORF">ERS852395_02499</name>
</gene>
<dbReference type="InterPro" id="IPR001764">
    <property type="entry name" value="Glyco_hydro_3_N"/>
</dbReference>
<evidence type="ECO:0000256" key="3">
    <source>
        <dbReference type="ARBA" id="ARBA00023277"/>
    </source>
</evidence>
<dbReference type="Proteomes" id="UP000095447">
    <property type="component" value="Unassembled WGS sequence"/>
</dbReference>
<keyword evidence="4 6" id="KW-0326">Glycosidase</keyword>
<dbReference type="PANTHER" id="PTHR42715">
    <property type="entry name" value="BETA-GLUCOSIDASE"/>
    <property type="match status" value="1"/>
</dbReference>
<dbReference type="InterPro" id="IPR036881">
    <property type="entry name" value="Glyco_hydro_3_C_sf"/>
</dbReference>
<dbReference type="SUPFAM" id="SSF51445">
    <property type="entry name" value="(Trans)glycosidases"/>
    <property type="match status" value="1"/>
</dbReference>
<dbReference type="GO" id="GO:0008422">
    <property type="term" value="F:beta-glucosidase activity"/>
    <property type="evidence" value="ECO:0007669"/>
    <property type="project" value="UniProtKB-EC"/>
</dbReference>
<comment type="similarity">
    <text evidence="1 4">Belongs to the glycosyl hydrolase 3 family.</text>
</comment>
<dbReference type="PRINTS" id="PR00133">
    <property type="entry name" value="GLHYDRLASE3"/>
</dbReference>
<dbReference type="EMBL" id="CYZA01000014">
    <property type="protein sequence ID" value="CUO26076.1"/>
    <property type="molecule type" value="Genomic_DNA"/>
</dbReference>
<organism evidence="6 7">
    <name type="scientific">Blautia obeum</name>
    <dbReference type="NCBI Taxonomy" id="40520"/>
    <lineage>
        <taxon>Bacteria</taxon>
        <taxon>Bacillati</taxon>
        <taxon>Bacillota</taxon>
        <taxon>Clostridia</taxon>
        <taxon>Lachnospirales</taxon>
        <taxon>Lachnospiraceae</taxon>
        <taxon>Blautia</taxon>
    </lineage>
</organism>
<proteinExistence type="inferred from homology"/>
<evidence type="ECO:0000313" key="6">
    <source>
        <dbReference type="EMBL" id="CUO26076.1"/>
    </source>
</evidence>
<dbReference type="Gene3D" id="3.40.50.1700">
    <property type="entry name" value="Glycoside hydrolase family 3 C-terminal domain"/>
    <property type="match status" value="1"/>
</dbReference>
<dbReference type="InterPro" id="IPR026891">
    <property type="entry name" value="Fn3-like"/>
</dbReference>
<dbReference type="GO" id="GO:0005975">
    <property type="term" value="P:carbohydrate metabolic process"/>
    <property type="evidence" value="ECO:0007669"/>
    <property type="project" value="InterPro"/>
</dbReference>
<dbReference type="AlphaFoldDB" id="A0A174DPU5"/>
<dbReference type="EC" id="3.2.1.21" evidence="6"/>
<feature type="domain" description="Fibronectin type III-like" evidence="5">
    <location>
        <begin position="310"/>
        <end position="386"/>
    </location>
</feature>
<dbReference type="InterPro" id="IPR036962">
    <property type="entry name" value="Glyco_hydro_3_N_sf"/>
</dbReference>
<dbReference type="PROSITE" id="PS00775">
    <property type="entry name" value="GLYCOSYL_HYDROL_F3"/>
    <property type="match status" value="1"/>
</dbReference>
<reference evidence="6 7" key="1">
    <citation type="submission" date="2015-09" db="EMBL/GenBank/DDBJ databases">
        <authorList>
            <consortium name="Pathogen Informatics"/>
        </authorList>
    </citation>
    <scope>NUCLEOTIDE SEQUENCE [LARGE SCALE GENOMIC DNA]</scope>
    <source>
        <strain evidence="6 7">2789STDY5608838</strain>
    </source>
</reference>
<name>A0A174DPU5_9FIRM</name>
<evidence type="ECO:0000259" key="5">
    <source>
        <dbReference type="SMART" id="SM01217"/>
    </source>
</evidence>
<accession>A0A174DPU5</accession>
<dbReference type="RefSeq" id="WP_055053799.1">
    <property type="nucleotide sequence ID" value="NZ_CYZA01000014.1"/>
</dbReference>
<evidence type="ECO:0000313" key="7">
    <source>
        <dbReference type="Proteomes" id="UP000095447"/>
    </source>
</evidence>
<dbReference type="Pfam" id="PF14310">
    <property type="entry name" value="Fn3-like"/>
    <property type="match status" value="1"/>
</dbReference>
<evidence type="ECO:0000256" key="1">
    <source>
        <dbReference type="ARBA" id="ARBA00005336"/>
    </source>
</evidence>
<dbReference type="InterPro" id="IPR013783">
    <property type="entry name" value="Ig-like_fold"/>
</dbReference>
<keyword evidence="2 4" id="KW-0378">Hydrolase</keyword>
<dbReference type="Gene3D" id="3.20.20.300">
    <property type="entry name" value="Glycoside hydrolase, family 3, N-terminal domain"/>
    <property type="match status" value="1"/>
</dbReference>
<dbReference type="InterPro" id="IPR002772">
    <property type="entry name" value="Glyco_hydro_3_C"/>
</dbReference>
<dbReference type="PANTHER" id="PTHR42715:SF10">
    <property type="entry name" value="BETA-GLUCOSIDASE"/>
    <property type="match status" value="1"/>
</dbReference>
<dbReference type="InterPro" id="IPR019800">
    <property type="entry name" value="Glyco_hydro_3_AS"/>
</dbReference>
<dbReference type="InterPro" id="IPR017853">
    <property type="entry name" value="GH"/>
</dbReference>
<dbReference type="Pfam" id="PF01915">
    <property type="entry name" value="Glyco_hydro_3_C"/>
    <property type="match status" value="1"/>
</dbReference>
<protein>
    <submittedName>
        <fullName evidence="6">Thermostable beta-glucosidase B</fullName>
        <ecNumber evidence="6">3.2.1.21</ecNumber>
    </submittedName>
</protein>
<evidence type="ECO:0000256" key="2">
    <source>
        <dbReference type="ARBA" id="ARBA00022801"/>
    </source>
</evidence>
<keyword evidence="3" id="KW-0119">Carbohydrate metabolism</keyword>
<dbReference type="InterPro" id="IPR050288">
    <property type="entry name" value="Cellulose_deg_GH3"/>
</dbReference>
<evidence type="ECO:0000256" key="4">
    <source>
        <dbReference type="RuleBase" id="RU361161"/>
    </source>
</evidence>
<dbReference type="Gene3D" id="2.60.40.10">
    <property type="entry name" value="Immunoglobulins"/>
    <property type="match status" value="1"/>
</dbReference>
<sequence>MNDYKLDLEKYATLARQAAAEGCVLLENEKQALPLREGESVAVFGRMAFHYYKSGLGSGGLVNTRYVVGILDALKKCKEIQLDEKLLGIYANWIKENPYDEGQGWGRVPWSQKEMEVTEEMLDCARSNDVSLVIIGRTAGEDQDNNTNLGSYCLTETEEDLICRVCEVSKCTVVVLNVGNIIDMSWVEKYHPQAVLYAWQGGQEGGNGVADVLTGKVCACGKLTDTIAERIEYYPSTENFGDPYKNYYKEDIYVGYRYFETFAKDKVLYPFGYGLSYTNFETKAEIFKNTEDELTVAATVTNIGDVRGKEVVQVYVKAPQGKLGNPARKLIGFAKTRELAPGEKEELVIIIPKYDMASYDDSGVTGHKSCYVLEEGTYEIFAGSDVRSAKSAGIYEEELRVIEQLQEAYAPIEKFRRMKAVLRADGTYQAVTEEVPVRTADPHKRREERMPKTLEYTGDKGYKLADVLDKKVSMDEFVAQISEADLIAMFRGEGMCSPKVTAGTAAAFGGVTESLKALGIPVGCCADGPSGIRMDCGTKAFSLPNGTLLGCTFNTELVGELYEMTGRELRLNKIDSLLGPGMNIHRNPLNGRNFEYISEDPLLTGRICAAQVKAMAKSEIGSTIKHFCGNNQEVGRSTSDSVMSERCLREIYLKGFEIAVKEGGARSVMTTYGSVNGLWTAGSYDLCTTILRKEWGFQGIVMTDWWAKSNYEGHQAEVTAKAPMVAAQNDIYMVVSDAKSNPENDDVEEMLHAGKITVGELQRNAANILGFLLKSPSVLLLTDRICKEELEAMNTKEEDDVDAGSLVSIESDSVTQKIVIDGALLHPAKGKADVIAVTNEFMGDFTMKFTLKSDLGELAQLPVSVFLDNIHKMTVSVQGTNGKWVEESRILNMGFGHNHYIKFYYGADNLEIKEIVLTPNR</sequence>